<evidence type="ECO:0000313" key="2">
    <source>
        <dbReference type="Proteomes" id="UP000824076"/>
    </source>
</evidence>
<organism evidence="1 2">
    <name type="scientific">Candidatus Limisoma intestinavium</name>
    <dbReference type="NCBI Taxonomy" id="2840856"/>
    <lineage>
        <taxon>Bacteria</taxon>
        <taxon>Pseudomonadati</taxon>
        <taxon>Bacteroidota</taxon>
        <taxon>Bacteroidia</taxon>
        <taxon>Bacteroidales</taxon>
        <taxon>Candidatus Limisoma</taxon>
    </lineage>
</organism>
<reference evidence="1" key="1">
    <citation type="submission" date="2020-10" db="EMBL/GenBank/DDBJ databases">
        <authorList>
            <person name="Gilroy R."/>
        </authorList>
    </citation>
    <scope>NUCLEOTIDE SEQUENCE</scope>
    <source>
        <strain evidence="1">17073</strain>
    </source>
</reference>
<evidence type="ECO:0000313" key="1">
    <source>
        <dbReference type="EMBL" id="HIU39125.1"/>
    </source>
</evidence>
<protein>
    <submittedName>
        <fullName evidence="1">Uncharacterized protein</fullName>
    </submittedName>
</protein>
<dbReference type="Proteomes" id="UP000824076">
    <property type="component" value="Unassembled WGS sequence"/>
</dbReference>
<gene>
    <name evidence="1" type="ORF">IAD18_05615</name>
</gene>
<sequence length="86" mass="9787">MNNRGRCILFMAMIVVAFNVMQFHHHHSYSIVPAVCEMLSFDHCDGHDGEKDAENTCAYHQMLAIENANPFKIVVKEDGLHGLSLW</sequence>
<dbReference type="EMBL" id="DVMS01000158">
    <property type="protein sequence ID" value="HIU39125.1"/>
    <property type="molecule type" value="Genomic_DNA"/>
</dbReference>
<reference evidence="1" key="2">
    <citation type="journal article" date="2021" name="PeerJ">
        <title>Extensive microbial diversity within the chicken gut microbiome revealed by metagenomics and culture.</title>
        <authorList>
            <person name="Gilroy R."/>
            <person name="Ravi A."/>
            <person name="Getino M."/>
            <person name="Pursley I."/>
            <person name="Horton D.L."/>
            <person name="Alikhan N.F."/>
            <person name="Baker D."/>
            <person name="Gharbi K."/>
            <person name="Hall N."/>
            <person name="Watson M."/>
            <person name="Adriaenssens E.M."/>
            <person name="Foster-Nyarko E."/>
            <person name="Jarju S."/>
            <person name="Secka A."/>
            <person name="Antonio M."/>
            <person name="Oren A."/>
            <person name="Chaudhuri R.R."/>
            <person name="La Ragione R."/>
            <person name="Hildebrand F."/>
            <person name="Pallen M.J."/>
        </authorList>
    </citation>
    <scope>NUCLEOTIDE SEQUENCE</scope>
    <source>
        <strain evidence="1">17073</strain>
    </source>
</reference>
<dbReference type="AlphaFoldDB" id="A0A9D1IK88"/>
<accession>A0A9D1IK88</accession>
<comment type="caution">
    <text evidence="1">The sequence shown here is derived from an EMBL/GenBank/DDBJ whole genome shotgun (WGS) entry which is preliminary data.</text>
</comment>
<proteinExistence type="predicted"/>
<feature type="non-terminal residue" evidence="1">
    <location>
        <position position="86"/>
    </location>
</feature>
<name>A0A9D1IK88_9BACT</name>